<evidence type="ECO:0000256" key="1">
    <source>
        <dbReference type="ARBA" id="ARBA00023015"/>
    </source>
</evidence>
<reference evidence="6 7" key="1">
    <citation type="journal article" date="2015" name="G3 (Bethesda)">
        <title>Insights into Ongoing Evolution of the Hexachlorocyclohexane Catabolic Pathway from Comparative Genomics of Ten Sphingomonadaceae Strains.</title>
        <authorList>
            <person name="Pearce S.L."/>
            <person name="Oakeshott J.G."/>
            <person name="Pandey G."/>
        </authorList>
    </citation>
    <scope>NUCLEOTIDE SEQUENCE [LARGE SCALE GENOMIC DNA]</scope>
    <source>
        <strain evidence="6 7">LL01</strain>
    </source>
</reference>
<evidence type="ECO:0000313" key="7">
    <source>
        <dbReference type="Proteomes" id="UP000052232"/>
    </source>
</evidence>
<comment type="caution">
    <text evidence="6">The sequence shown here is derived from an EMBL/GenBank/DDBJ whole genome shotgun (WGS) entry which is preliminary data.</text>
</comment>
<proteinExistence type="predicted"/>
<dbReference type="PATRIC" id="fig|1420583.3.peg.3773"/>
<keyword evidence="3" id="KW-0804">Transcription</keyword>
<evidence type="ECO:0000259" key="5">
    <source>
        <dbReference type="PROSITE" id="PS50977"/>
    </source>
</evidence>
<feature type="domain" description="HTH tetR-type" evidence="5">
    <location>
        <begin position="10"/>
        <end position="70"/>
    </location>
</feature>
<dbReference type="RefSeq" id="WP_066608289.1">
    <property type="nucleotide sequence ID" value="NZ_KQ130436.1"/>
</dbReference>
<dbReference type="AlphaFoldDB" id="A0A0J7XNI0"/>
<keyword evidence="2 4" id="KW-0238">DNA-binding</keyword>
<dbReference type="GO" id="GO:0000976">
    <property type="term" value="F:transcription cis-regulatory region binding"/>
    <property type="evidence" value="ECO:0007669"/>
    <property type="project" value="TreeGrafter"/>
</dbReference>
<dbReference type="Gene3D" id="1.10.357.10">
    <property type="entry name" value="Tetracycline Repressor, domain 2"/>
    <property type="match status" value="1"/>
</dbReference>
<dbReference type="STRING" id="1420583.V473_19835"/>
<name>A0A0J7XNI0_9SPHN</name>
<dbReference type="InterPro" id="IPR001647">
    <property type="entry name" value="HTH_TetR"/>
</dbReference>
<dbReference type="EMBL" id="JACT01000005">
    <property type="protein sequence ID" value="KMS53227.1"/>
    <property type="molecule type" value="Genomic_DNA"/>
</dbReference>
<evidence type="ECO:0000313" key="6">
    <source>
        <dbReference type="EMBL" id="KMS53227.1"/>
    </source>
</evidence>
<keyword evidence="1" id="KW-0805">Transcription regulation</keyword>
<dbReference type="PROSITE" id="PS01081">
    <property type="entry name" value="HTH_TETR_1"/>
    <property type="match status" value="1"/>
</dbReference>
<evidence type="ECO:0000256" key="2">
    <source>
        <dbReference type="ARBA" id="ARBA00023125"/>
    </source>
</evidence>
<dbReference type="PANTHER" id="PTHR30055:SF234">
    <property type="entry name" value="HTH-TYPE TRANSCRIPTIONAL REGULATOR BETI"/>
    <property type="match status" value="1"/>
</dbReference>
<sequence length="197" mass="21178">MNAAPRPATILRLDQIVEATRILFVRHGYRRTSMDDIAREAGVAKATLYLHFSGKVAIFAMMLDRCQAEVESRAVAAETSDAPLPQRLRALLYAYFGVALEWFGDAEHLGELKAFVAAHPDHFTHGGPRPRARIQAMLDRAEAAGDIAFAGKGVSTAQVASVLIHAARGAKQGKAPTAETFRRRIGYAVALALAAGG</sequence>
<dbReference type="Proteomes" id="UP000052232">
    <property type="component" value="Unassembled WGS sequence"/>
</dbReference>
<accession>A0A0J7XNI0</accession>
<feature type="DNA-binding region" description="H-T-H motif" evidence="4">
    <location>
        <begin position="33"/>
        <end position="52"/>
    </location>
</feature>
<dbReference type="InterPro" id="IPR023772">
    <property type="entry name" value="DNA-bd_HTH_TetR-type_CS"/>
</dbReference>
<dbReference type="GO" id="GO:0003700">
    <property type="term" value="F:DNA-binding transcription factor activity"/>
    <property type="evidence" value="ECO:0007669"/>
    <property type="project" value="TreeGrafter"/>
</dbReference>
<dbReference type="PANTHER" id="PTHR30055">
    <property type="entry name" value="HTH-TYPE TRANSCRIPTIONAL REGULATOR RUTR"/>
    <property type="match status" value="1"/>
</dbReference>
<keyword evidence="7" id="KW-1185">Reference proteome</keyword>
<dbReference type="FunFam" id="1.10.10.60:FF:000141">
    <property type="entry name" value="TetR family transcriptional regulator"/>
    <property type="match status" value="1"/>
</dbReference>
<dbReference type="PRINTS" id="PR00455">
    <property type="entry name" value="HTHTETR"/>
</dbReference>
<organism evidence="6 7">
    <name type="scientific">Sphingobium cupriresistens LL01</name>
    <dbReference type="NCBI Taxonomy" id="1420583"/>
    <lineage>
        <taxon>Bacteria</taxon>
        <taxon>Pseudomonadati</taxon>
        <taxon>Pseudomonadota</taxon>
        <taxon>Alphaproteobacteria</taxon>
        <taxon>Sphingomonadales</taxon>
        <taxon>Sphingomonadaceae</taxon>
        <taxon>Sphingobium</taxon>
    </lineage>
</organism>
<dbReference type="Pfam" id="PF00440">
    <property type="entry name" value="TetR_N"/>
    <property type="match status" value="1"/>
</dbReference>
<dbReference type="InterPro" id="IPR009057">
    <property type="entry name" value="Homeodomain-like_sf"/>
</dbReference>
<dbReference type="InterPro" id="IPR050109">
    <property type="entry name" value="HTH-type_TetR-like_transc_reg"/>
</dbReference>
<protein>
    <submittedName>
        <fullName evidence="6">TetR family transcriptional regulator</fullName>
    </submittedName>
</protein>
<evidence type="ECO:0000256" key="4">
    <source>
        <dbReference type="PROSITE-ProRule" id="PRU00335"/>
    </source>
</evidence>
<evidence type="ECO:0000256" key="3">
    <source>
        <dbReference type="ARBA" id="ARBA00023163"/>
    </source>
</evidence>
<gene>
    <name evidence="6" type="ORF">V473_19835</name>
</gene>
<dbReference type="PROSITE" id="PS50977">
    <property type="entry name" value="HTH_TETR_2"/>
    <property type="match status" value="1"/>
</dbReference>
<dbReference type="SUPFAM" id="SSF46689">
    <property type="entry name" value="Homeodomain-like"/>
    <property type="match status" value="1"/>
</dbReference>